<dbReference type="Gene3D" id="3.40.1080.20">
    <property type="entry name" value="Acetyl-CoA hydrolase/transferase C-terminal domain"/>
    <property type="match status" value="1"/>
</dbReference>
<keyword evidence="4" id="KW-1185">Reference proteome</keyword>
<dbReference type="PANTHER" id="PTHR21432">
    <property type="entry name" value="ACETYL-COA HYDROLASE-RELATED"/>
    <property type="match status" value="1"/>
</dbReference>
<reference evidence="3 4" key="1">
    <citation type="submission" date="2024-04" db="EMBL/GenBank/DDBJ databases">
        <title>Draft genome sequence of Thalassolituus maritimus NBRC 116585.</title>
        <authorList>
            <person name="Miyakawa T."/>
            <person name="Kusuya Y."/>
            <person name="Miura T."/>
        </authorList>
    </citation>
    <scope>NUCLEOTIDE SEQUENCE [LARGE SCALE GENOMIC DNA]</scope>
    <source>
        <strain evidence="3 4">5NW40-0001</strain>
    </source>
</reference>
<dbReference type="RefSeq" id="WP_353294183.1">
    <property type="nucleotide sequence ID" value="NZ_BAABWH010000003.1"/>
</dbReference>
<dbReference type="InterPro" id="IPR038460">
    <property type="entry name" value="AcetylCoA_hyd_C_sf"/>
</dbReference>
<dbReference type="EMBL" id="BAABWH010000003">
    <property type="protein sequence ID" value="GAA6145248.1"/>
    <property type="molecule type" value="Genomic_DNA"/>
</dbReference>
<feature type="domain" description="Acetyl-CoA hydrolase/transferase C-terminal" evidence="2">
    <location>
        <begin position="384"/>
        <end position="547"/>
    </location>
</feature>
<evidence type="ECO:0000313" key="3">
    <source>
        <dbReference type="EMBL" id="GAA6145248.1"/>
    </source>
</evidence>
<protein>
    <submittedName>
        <fullName evidence="3">Acetyl-CoA hydrolase/transferase C-terminal domain-containing protein</fullName>
    </submittedName>
</protein>
<dbReference type="InterPro" id="IPR037171">
    <property type="entry name" value="NagB/RpiA_transferase-like"/>
</dbReference>
<dbReference type="InterPro" id="IPR046433">
    <property type="entry name" value="ActCoA_hydro"/>
</dbReference>
<evidence type="ECO:0000313" key="4">
    <source>
        <dbReference type="Proteomes" id="UP001481413"/>
    </source>
</evidence>
<accession>A0ABP9ZYM5</accession>
<name>A0ABP9ZYM5_9GAMM</name>
<keyword evidence="3" id="KW-0378">Hydrolase</keyword>
<evidence type="ECO:0000256" key="1">
    <source>
        <dbReference type="SAM" id="MobiDB-lite"/>
    </source>
</evidence>
<dbReference type="Gene3D" id="3.30.750.70">
    <property type="entry name" value="4-hydroxybutyrate coenzyme like domains"/>
    <property type="match status" value="1"/>
</dbReference>
<dbReference type="InterPro" id="IPR026888">
    <property type="entry name" value="AcetylCoA_hyd_C"/>
</dbReference>
<organism evidence="3 4">
    <name type="scientific">Thalassolituus maritimus</name>
    <dbReference type="NCBI Taxonomy" id="484498"/>
    <lineage>
        <taxon>Bacteria</taxon>
        <taxon>Pseudomonadati</taxon>
        <taxon>Pseudomonadota</taxon>
        <taxon>Gammaproteobacteria</taxon>
        <taxon>Oceanospirillales</taxon>
        <taxon>Oceanospirillaceae</taxon>
        <taxon>Thalassolituus</taxon>
    </lineage>
</organism>
<dbReference type="Pfam" id="PF13336">
    <property type="entry name" value="AcetylCoA_hyd_C"/>
    <property type="match status" value="1"/>
</dbReference>
<dbReference type="Proteomes" id="UP001481413">
    <property type="component" value="Unassembled WGS sequence"/>
</dbReference>
<sequence length="668" mass="74028">MDTMQRSVESGSEAQSKARPETHSETYSEVVSKVIETCGPDIRLATILGIGKPNRLINALYDEVAARSDLSLTIFTALSLNPPTASSDLESRFITPFVERLYGSDFPRLKYADDMAADRLPENIHVEEFYTQPGAYLRSSQGQQNYNSLNYTEVADALATKDINLVFQRVAEDQNGSLSLSSNTDLTQDVLDRIAQSNKSRPYCVAEIDSNLPWVGGSAVVPSGFFDSTVLVESTDDTLFALPRQPVSTADYAIGFYTSLLVKDGGTLQIGIGALADALCYALVLRHTQNDLYKDIIHALNPTLSDSPLVREFGGTGPFKQGVYGCSEMVNEGFRVLVEKGIMKRRVIDDLAVMSRINDQSATSEDVARVNREGVYLRGGFYLGSPDFYQWIKEQGSQNNTLAMDRIGRINSIANPEFELEKTQRQHARFMNICMMATPLGSAISETLPDGRVVSGVGGQYNFVSMAADLPDARSVLMMKAARPDKDASQSNIRWSLANLTIPRHLRDIYVTEYGIADLRFQSDSECIKRMLSITAGSAIDELHQEAIAANKLSSSWPDQEAQLVQYKNQNRTETLANSLSRFKTEGHLPDYPLGSDFTDVEQHLVKALQWLKNQTSTKSGLARTVWHACRPGLPASVKELERMSLSKPDTLKERMTARLLRYALQNT</sequence>
<comment type="caution">
    <text evidence="3">The sequence shown here is derived from an EMBL/GenBank/DDBJ whole genome shotgun (WGS) entry which is preliminary data.</text>
</comment>
<proteinExistence type="predicted"/>
<evidence type="ECO:0000259" key="2">
    <source>
        <dbReference type="Pfam" id="PF13336"/>
    </source>
</evidence>
<feature type="compositionally biased region" description="Polar residues" evidence="1">
    <location>
        <begin position="1"/>
        <end position="15"/>
    </location>
</feature>
<feature type="region of interest" description="Disordered" evidence="1">
    <location>
        <begin position="1"/>
        <end position="26"/>
    </location>
</feature>
<gene>
    <name evidence="3" type="ORF">NBRC116585_13660</name>
</gene>
<dbReference type="PANTHER" id="PTHR21432:SF20">
    <property type="entry name" value="ACETYL-COA HYDROLASE"/>
    <property type="match status" value="1"/>
</dbReference>
<dbReference type="SUPFAM" id="SSF100950">
    <property type="entry name" value="NagB/RpiA/CoA transferase-like"/>
    <property type="match status" value="1"/>
</dbReference>
<feature type="compositionally biased region" description="Basic and acidic residues" evidence="1">
    <location>
        <begin position="16"/>
        <end position="26"/>
    </location>
</feature>
<dbReference type="GO" id="GO:0016787">
    <property type="term" value="F:hydrolase activity"/>
    <property type="evidence" value="ECO:0007669"/>
    <property type="project" value="UniProtKB-KW"/>
</dbReference>
<dbReference type="Gene3D" id="3.40.1080.10">
    <property type="entry name" value="Glutaconate Coenzyme A-transferase"/>
    <property type="match status" value="1"/>
</dbReference>